<dbReference type="PANTHER" id="PTHR13393:SF0">
    <property type="entry name" value="RNA N6-ADENOSINE-METHYLTRANSFERASE METTL16"/>
    <property type="match status" value="1"/>
</dbReference>
<dbReference type="AlphaFoldDB" id="A0A6A6SSE2"/>
<dbReference type="Pfam" id="PF05971">
    <property type="entry name" value="Methyltransf_10"/>
    <property type="match status" value="1"/>
</dbReference>
<organism evidence="3 4">
    <name type="scientific">Lophiostoma macrostomum CBS 122681</name>
    <dbReference type="NCBI Taxonomy" id="1314788"/>
    <lineage>
        <taxon>Eukaryota</taxon>
        <taxon>Fungi</taxon>
        <taxon>Dikarya</taxon>
        <taxon>Ascomycota</taxon>
        <taxon>Pezizomycotina</taxon>
        <taxon>Dothideomycetes</taxon>
        <taxon>Pleosporomycetidae</taxon>
        <taxon>Pleosporales</taxon>
        <taxon>Lophiostomataceae</taxon>
        <taxon>Lophiostoma</taxon>
    </lineage>
</organism>
<evidence type="ECO:0000313" key="3">
    <source>
        <dbReference type="EMBL" id="KAF2649911.1"/>
    </source>
</evidence>
<proteinExistence type="predicted"/>
<accession>A0A6A6SSE2</accession>
<protein>
    <recommendedName>
        <fullName evidence="5">U6 small nuclear RNA (adenine-(43)-N(6))-methyltransferase</fullName>
    </recommendedName>
</protein>
<keyword evidence="2" id="KW-0808">Transferase</keyword>
<reference evidence="3" key="1">
    <citation type="journal article" date="2020" name="Stud. Mycol.">
        <title>101 Dothideomycetes genomes: a test case for predicting lifestyles and emergence of pathogens.</title>
        <authorList>
            <person name="Haridas S."/>
            <person name="Albert R."/>
            <person name="Binder M."/>
            <person name="Bloem J."/>
            <person name="Labutti K."/>
            <person name="Salamov A."/>
            <person name="Andreopoulos B."/>
            <person name="Baker S."/>
            <person name="Barry K."/>
            <person name="Bills G."/>
            <person name="Bluhm B."/>
            <person name="Cannon C."/>
            <person name="Castanera R."/>
            <person name="Culley D."/>
            <person name="Daum C."/>
            <person name="Ezra D."/>
            <person name="Gonzalez J."/>
            <person name="Henrissat B."/>
            <person name="Kuo A."/>
            <person name="Liang C."/>
            <person name="Lipzen A."/>
            <person name="Lutzoni F."/>
            <person name="Magnuson J."/>
            <person name="Mondo S."/>
            <person name="Nolan M."/>
            <person name="Ohm R."/>
            <person name="Pangilinan J."/>
            <person name="Park H.-J."/>
            <person name="Ramirez L."/>
            <person name="Alfaro M."/>
            <person name="Sun H."/>
            <person name="Tritt A."/>
            <person name="Yoshinaga Y."/>
            <person name="Zwiers L.-H."/>
            <person name="Turgeon B."/>
            <person name="Goodwin S."/>
            <person name="Spatafora J."/>
            <person name="Crous P."/>
            <person name="Grigoriev I."/>
        </authorList>
    </citation>
    <scope>NUCLEOTIDE SEQUENCE</scope>
    <source>
        <strain evidence="3">CBS 122681</strain>
    </source>
</reference>
<dbReference type="InterPro" id="IPR002052">
    <property type="entry name" value="DNA_methylase_N6_adenine_CS"/>
</dbReference>
<dbReference type="PANTHER" id="PTHR13393">
    <property type="entry name" value="SAM-DEPENDENT METHYLTRANSFERASE"/>
    <property type="match status" value="1"/>
</dbReference>
<dbReference type="InterPro" id="IPR029063">
    <property type="entry name" value="SAM-dependent_MTases_sf"/>
</dbReference>
<keyword evidence="4" id="KW-1185">Reference proteome</keyword>
<dbReference type="Proteomes" id="UP000799324">
    <property type="component" value="Unassembled WGS sequence"/>
</dbReference>
<evidence type="ECO:0000256" key="1">
    <source>
        <dbReference type="ARBA" id="ARBA00022603"/>
    </source>
</evidence>
<dbReference type="EMBL" id="MU004474">
    <property type="protein sequence ID" value="KAF2649911.1"/>
    <property type="molecule type" value="Genomic_DNA"/>
</dbReference>
<dbReference type="GO" id="GO:0003676">
    <property type="term" value="F:nucleic acid binding"/>
    <property type="evidence" value="ECO:0007669"/>
    <property type="project" value="InterPro"/>
</dbReference>
<dbReference type="SUPFAM" id="SSF53335">
    <property type="entry name" value="S-adenosyl-L-methionine-dependent methyltransferases"/>
    <property type="match status" value="1"/>
</dbReference>
<dbReference type="GO" id="GO:0008168">
    <property type="term" value="F:methyltransferase activity"/>
    <property type="evidence" value="ECO:0007669"/>
    <property type="project" value="UniProtKB-KW"/>
</dbReference>
<dbReference type="InterPro" id="IPR010286">
    <property type="entry name" value="METTL16/RlmF"/>
</dbReference>
<dbReference type="GO" id="GO:0070475">
    <property type="term" value="P:rRNA base methylation"/>
    <property type="evidence" value="ECO:0007669"/>
    <property type="project" value="TreeGrafter"/>
</dbReference>
<keyword evidence="1" id="KW-0489">Methyltransferase</keyword>
<evidence type="ECO:0000256" key="2">
    <source>
        <dbReference type="ARBA" id="ARBA00022679"/>
    </source>
</evidence>
<evidence type="ECO:0008006" key="5">
    <source>
        <dbReference type="Google" id="ProtNLM"/>
    </source>
</evidence>
<dbReference type="PROSITE" id="PS00092">
    <property type="entry name" value="N6_MTASE"/>
    <property type="match status" value="1"/>
</dbReference>
<sequence>MEIDNELRGTYQQVDFEVLATKDEYFREVWDKANGHLDFQQPQTCTALSKAILKVDFGLELELPHDRLCPPIPNRWNYVQWIQTLIESTSPNYADIPELTRRYDPNRKVVGLDIGTGASAIYALLSLKTRPNWDMCVTDVDKESFDAAARNLAINNMLTRTRMVHTIESDNLISLRAFGVDALDFVICNPPFFTDEQDMQASLTGEGKSSSPNAVCTGAQTEMVCPGGDLGFVTRIVTESLELRDKVTWYSSMLGKLSSTKAIIELLKKNGIQNWAVGSLKPGRATKRWVVAWSFGDLRPPNNLARPDGLAHEYLPFPTQYIIPLFSSSLIVVVKNAIDTQLSVLDLHWTGIHKTGVGVGEASRNVWNRAYRREQQKRQDTGDTETTAKDDDKVALAFRISVFEEPEKKIVVDWVRGTDSHLWESFCGMLHRHYRYP</sequence>
<evidence type="ECO:0000313" key="4">
    <source>
        <dbReference type="Proteomes" id="UP000799324"/>
    </source>
</evidence>
<dbReference type="GO" id="GO:0005634">
    <property type="term" value="C:nucleus"/>
    <property type="evidence" value="ECO:0007669"/>
    <property type="project" value="TreeGrafter"/>
</dbReference>
<gene>
    <name evidence="3" type="ORF">K491DRAFT_697720</name>
</gene>
<name>A0A6A6SSE2_9PLEO</name>
<dbReference type="CDD" id="cd02440">
    <property type="entry name" value="AdoMet_MTases"/>
    <property type="match status" value="1"/>
</dbReference>
<dbReference type="OrthoDB" id="514248at2759"/>
<dbReference type="Gene3D" id="3.40.50.150">
    <property type="entry name" value="Vaccinia Virus protein VP39"/>
    <property type="match status" value="1"/>
</dbReference>